<dbReference type="AlphaFoldDB" id="A0A1W0A6E0"/>
<keyword evidence="1" id="KW-0732">Signal</keyword>
<evidence type="ECO:0000313" key="5">
    <source>
        <dbReference type="Proteomes" id="UP000243217"/>
    </source>
</evidence>
<feature type="domain" description="CBM1" evidence="3">
    <location>
        <begin position="33"/>
        <end position="69"/>
    </location>
</feature>
<dbReference type="SMART" id="SM00236">
    <property type="entry name" value="fCBD"/>
    <property type="match status" value="2"/>
</dbReference>
<dbReference type="PROSITE" id="PS00562">
    <property type="entry name" value="CBM1_1"/>
    <property type="match status" value="2"/>
</dbReference>
<keyword evidence="5" id="KW-1185">Reference proteome</keyword>
<protein>
    <recommendedName>
        <fullName evidence="3">CBM1 domain-containing protein</fullName>
    </recommendedName>
</protein>
<feature type="domain" description="CBM1" evidence="3">
    <location>
        <begin position="75"/>
        <end position="111"/>
    </location>
</feature>
<reference evidence="4 5" key="1">
    <citation type="journal article" date="2014" name="Genome Biol. Evol.">
        <title>The secreted proteins of Achlya hypogyna and Thraustotheca clavata identify the ancestral oomycete secretome and reveal gene acquisitions by horizontal gene transfer.</title>
        <authorList>
            <person name="Misner I."/>
            <person name="Blouin N."/>
            <person name="Leonard G."/>
            <person name="Richards T.A."/>
            <person name="Lane C.E."/>
        </authorList>
    </citation>
    <scope>NUCLEOTIDE SEQUENCE [LARGE SCALE GENOMIC DNA]</scope>
    <source>
        <strain evidence="4 5">ATCC 34112</strain>
    </source>
</reference>
<evidence type="ECO:0000259" key="3">
    <source>
        <dbReference type="PROSITE" id="PS51164"/>
    </source>
</evidence>
<dbReference type="GO" id="GO:0030248">
    <property type="term" value="F:cellulose binding"/>
    <property type="evidence" value="ECO:0007669"/>
    <property type="project" value="InterPro"/>
</dbReference>
<gene>
    <name evidence="4" type="ORF">THRCLA_20513</name>
</gene>
<dbReference type="InterPro" id="IPR035971">
    <property type="entry name" value="CBD_sf"/>
</dbReference>
<dbReference type="Pfam" id="PF00734">
    <property type="entry name" value="CBM_1"/>
    <property type="match status" value="2"/>
</dbReference>
<proteinExistence type="predicted"/>
<accession>A0A1W0A6E0</accession>
<feature type="compositionally biased region" description="Polar residues" evidence="2">
    <location>
        <begin position="509"/>
        <end position="524"/>
    </location>
</feature>
<dbReference type="SUPFAM" id="SSF57180">
    <property type="entry name" value="Cellulose-binding domain"/>
    <property type="match status" value="2"/>
</dbReference>
<dbReference type="PROSITE" id="PS51164">
    <property type="entry name" value="CBM1_2"/>
    <property type="match status" value="2"/>
</dbReference>
<evidence type="ECO:0000256" key="2">
    <source>
        <dbReference type="SAM" id="MobiDB-lite"/>
    </source>
</evidence>
<dbReference type="Proteomes" id="UP000243217">
    <property type="component" value="Unassembled WGS sequence"/>
</dbReference>
<dbReference type="EMBL" id="JNBS01000409">
    <property type="protein sequence ID" value="OQS05846.1"/>
    <property type="molecule type" value="Genomic_DNA"/>
</dbReference>
<dbReference type="GO" id="GO:0005975">
    <property type="term" value="P:carbohydrate metabolic process"/>
    <property type="evidence" value="ECO:0007669"/>
    <property type="project" value="InterPro"/>
</dbReference>
<feature type="compositionally biased region" description="Pro residues" evidence="2">
    <location>
        <begin position="218"/>
        <end position="233"/>
    </location>
</feature>
<name>A0A1W0A6E0_9STRA</name>
<comment type="caution">
    <text evidence="4">The sequence shown here is derived from an EMBL/GenBank/DDBJ whole genome shotgun (WGS) entry which is preliminary data.</text>
</comment>
<dbReference type="InterPro" id="IPR000254">
    <property type="entry name" value="CBD"/>
</dbReference>
<organism evidence="4 5">
    <name type="scientific">Thraustotheca clavata</name>
    <dbReference type="NCBI Taxonomy" id="74557"/>
    <lineage>
        <taxon>Eukaryota</taxon>
        <taxon>Sar</taxon>
        <taxon>Stramenopiles</taxon>
        <taxon>Oomycota</taxon>
        <taxon>Saprolegniomycetes</taxon>
        <taxon>Saprolegniales</taxon>
        <taxon>Achlyaceae</taxon>
        <taxon>Thraustotheca</taxon>
    </lineage>
</organism>
<evidence type="ECO:0000313" key="4">
    <source>
        <dbReference type="EMBL" id="OQS05846.1"/>
    </source>
</evidence>
<evidence type="ECO:0000256" key="1">
    <source>
        <dbReference type="ARBA" id="ARBA00022729"/>
    </source>
</evidence>
<feature type="region of interest" description="Disordered" evidence="2">
    <location>
        <begin position="206"/>
        <end position="242"/>
    </location>
</feature>
<sequence length="531" mass="55494">MDFSFVSLALSGASALRDHLASTQHVLKTQANNYALPWQQCGGKHFHGHTKCTPGHICKHLNEWWSQCVPDPSLKGPPTYSQCGGMGFEGETTCREGDMCVVLSKYYSQCVPMVLPAQFKQKCINVNVLGDATYCIKGPVCGGEDDDGDKCPKKGDIAVGNCLSQLKSYIDFAKCVAPKDATCQVTEEGKSVCSFEKIFIKTSPPPTTIAPTTVAPTTGPPTTEPPTTAPPSTPAVTNGTESSTGDILLTPTLGNVTVGNETEPQLLITPTFVGNLTSDDNSTESTETPTIPTTIPINSIDNTTAELNTTTAPVRLVQNTTLAPFNSTDNSTTPSFLLPNTTTAPVIQIFRDNSTTTAPVDTIVAPNATIANITFAPSTEVVEYPNATIVPVANSTVNTSIPLTEEDITTPIATTVNASTVEVITIPTATTVVPADDVATAAPADEVIVPLATESSVNITINTTTATPTILPSYDVIVFPTEAPSNVSVDVNASLTEEVTTGPTVVPTNSSLSASDTETGSSVVITLPPTA</sequence>
<dbReference type="OrthoDB" id="161961at2759"/>
<feature type="region of interest" description="Disordered" evidence="2">
    <location>
        <begin position="501"/>
        <end position="531"/>
    </location>
</feature>
<dbReference type="GO" id="GO:0005576">
    <property type="term" value="C:extracellular region"/>
    <property type="evidence" value="ECO:0007669"/>
    <property type="project" value="InterPro"/>
</dbReference>